<dbReference type="InParanoid" id="A0A078A007"/>
<dbReference type="PROSITE" id="PS51192">
    <property type="entry name" value="HELICASE_ATP_BIND_1"/>
    <property type="match status" value="1"/>
</dbReference>
<dbReference type="Pfam" id="PF00270">
    <property type="entry name" value="DEAD"/>
    <property type="match status" value="1"/>
</dbReference>
<evidence type="ECO:0000259" key="8">
    <source>
        <dbReference type="PROSITE" id="PS51194"/>
    </source>
</evidence>
<dbReference type="AlphaFoldDB" id="A0A078A007"/>
<gene>
    <name evidence="9" type="primary">Contig14943.g15924</name>
    <name evidence="9" type="ORF">STYLEM_4194</name>
</gene>
<protein>
    <recommendedName>
        <fullName evidence="1">RNA helicase</fullName>
        <ecNumber evidence="1">3.6.4.13</ecNumber>
    </recommendedName>
</protein>
<reference evidence="9 10" key="1">
    <citation type="submission" date="2014-06" db="EMBL/GenBank/DDBJ databases">
        <authorList>
            <person name="Swart Estienne"/>
        </authorList>
    </citation>
    <scope>NUCLEOTIDE SEQUENCE [LARGE SCALE GENOMIC DNA]</scope>
    <source>
        <strain evidence="9 10">130c</strain>
    </source>
</reference>
<evidence type="ECO:0000313" key="10">
    <source>
        <dbReference type="Proteomes" id="UP000039865"/>
    </source>
</evidence>
<dbReference type="GO" id="GO:0003676">
    <property type="term" value="F:nucleic acid binding"/>
    <property type="evidence" value="ECO:0007669"/>
    <property type="project" value="InterPro"/>
</dbReference>
<dbReference type="EMBL" id="CCKQ01004075">
    <property type="protein sequence ID" value="CDW75207.1"/>
    <property type="molecule type" value="Genomic_DNA"/>
</dbReference>
<dbReference type="InterPro" id="IPR001650">
    <property type="entry name" value="Helicase_C-like"/>
</dbReference>
<dbReference type="PANTHER" id="PTHR47958">
    <property type="entry name" value="ATP-DEPENDENT RNA HELICASE DBP3"/>
    <property type="match status" value="1"/>
</dbReference>
<dbReference type="OrthoDB" id="312382at2759"/>
<proteinExistence type="predicted"/>
<keyword evidence="3" id="KW-0378">Hydrolase</keyword>
<dbReference type="CDD" id="cd18787">
    <property type="entry name" value="SF2_C_DEAD"/>
    <property type="match status" value="1"/>
</dbReference>
<feature type="coiled-coil region" evidence="6">
    <location>
        <begin position="130"/>
        <end position="157"/>
    </location>
</feature>
<evidence type="ECO:0000256" key="1">
    <source>
        <dbReference type="ARBA" id="ARBA00012552"/>
    </source>
</evidence>
<dbReference type="InterPro" id="IPR027417">
    <property type="entry name" value="P-loop_NTPase"/>
</dbReference>
<evidence type="ECO:0000313" key="9">
    <source>
        <dbReference type="EMBL" id="CDW75207.1"/>
    </source>
</evidence>
<evidence type="ECO:0000256" key="3">
    <source>
        <dbReference type="ARBA" id="ARBA00022801"/>
    </source>
</evidence>
<accession>A0A078A007</accession>
<evidence type="ECO:0000256" key="6">
    <source>
        <dbReference type="SAM" id="Coils"/>
    </source>
</evidence>
<feature type="domain" description="Helicase ATP-binding" evidence="7">
    <location>
        <begin position="1"/>
        <end position="147"/>
    </location>
</feature>
<dbReference type="GO" id="GO:0005524">
    <property type="term" value="F:ATP binding"/>
    <property type="evidence" value="ECO:0007669"/>
    <property type="project" value="UniProtKB-KW"/>
</dbReference>
<dbReference type="PROSITE" id="PS51194">
    <property type="entry name" value="HELICASE_CTER"/>
    <property type="match status" value="1"/>
</dbReference>
<name>A0A078A007_STYLE</name>
<evidence type="ECO:0000259" key="7">
    <source>
        <dbReference type="PROSITE" id="PS51192"/>
    </source>
</evidence>
<dbReference type="Proteomes" id="UP000039865">
    <property type="component" value="Unassembled WGS sequence"/>
</dbReference>
<evidence type="ECO:0000256" key="5">
    <source>
        <dbReference type="ARBA" id="ARBA00022840"/>
    </source>
</evidence>
<dbReference type="SMART" id="SM00490">
    <property type="entry name" value="HELICc"/>
    <property type="match status" value="1"/>
</dbReference>
<dbReference type="GO" id="GO:0003724">
    <property type="term" value="F:RNA helicase activity"/>
    <property type="evidence" value="ECO:0007669"/>
    <property type="project" value="UniProtKB-EC"/>
</dbReference>
<dbReference type="OMA" id="ENDEMIF"/>
<dbReference type="Gene3D" id="3.40.50.300">
    <property type="entry name" value="P-loop containing nucleotide triphosphate hydrolases"/>
    <property type="match status" value="2"/>
</dbReference>
<organism evidence="9 10">
    <name type="scientific">Stylonychia lemnae</name>
    <name type="common">Ciliate</name>
    <dbReference type="NCBI Taxonomy" id="5949"/>
    <lineage>
        <taxon>Eukaryota</taxon>
        <taxon>Sar</taxon>
        <taxon>Alveolata</taxon>
        <taxon>Ciliophora</taxon>
        <taxon>Intramacronucleata</taxon>
        <taxon>Spirotrichea</taxon>
        <taxon>Stichotrichia</taxon>
        <taxon>Sporadotrichida</taxon>
        <taxon>Oxytrichidae</taxon>
        <taxon>Stylonychinae</taxon>
        <taxon>Stylonychia</taxon>
    </lineage>
</organism>
<dbReference type="InterPro" id="IPR014001">
    <property type="entry name" value="Helicase_ATP-bd"/>
</dbReference>
<dbReference type="EC" id="3.6.4.13" evidence="1"/>
<keyword evidence="10" id="KW-1185">Reference proteome</keyword>
<sequence>MRREIMSIQSLNQRMARIQVLVLGHTRELVNQVSEVYKEATKFSDITVKNCVDEMGKPSEHVLITTLGKLNSFVTGRNKVDLSALKVVVVDEADSFFDQVKSEAELNGILDAIKKLDHQVQFIMISATYNEQVQDKIANLIEEANQISQQISQLQLTNIINYEYKCEPRGKVDFIKQVFDTISMTQTIIFVNTLDFAEIVFNILKNDGFKAAILFNKMSNQEKDEIMIKFREKRVNVLVTTNILARVIDVPDIDLVINFDVPKFKVQGKFRPDYESFLHRIGRAGRFGMKGIALTLYDNENDEMIFQKIIAHYEMDKMVQKLDSPGKLKDVLEELIIA</sequence>
<keyword evidence="5" id="KW-0067">ATP-binding</keyword>
<dbReference type="GO" id="GO:0016787">
    <property type="term" value="F:hydrolase activity"/>
    <property type="evidence" value="ECO:0007669"/>
    <property type="project" value="UniProtKB-KW"/>
</dbReference>
<evidence type="ECO:0000256" key="4">
    <source>
        <dbReference type="ARBA" id="ARBA00022806"/>
    </source>
</evidence>
<keyword evidence="6" id="KW-0175">Coiled coil</keyword>
<keyword evidence="2" id="KW-0547">Nucleotide-binding</keyword>
<keyword evidence="4" id="KW-0347">Helicase</keyword>
<dbReference type="InterPro" id="IPR011545">
    <property type="entry name" value="DEAD/DEAH_box_helicase_dom"/>
</dbReference>
<dbReference type="Pfam" id="PF00271">
    <property type="entry name" value="Helicase_C"/>
    <property type="match status" value="1"/>
</dbReference>
<dbReference type="SMART" id="SM00487">
    <property type="entry name" value="DEXDc"/>
    <property type="match status" value="1"/>
</dbReference>
<dbReference type="SUPFAM" id="SSF52540">
    <property type="entry name" value="P-loop containing nucleoside triphosphate hydrolases"/>
    <property type="match status" value="1"/>
</dbReference>
<feature type="domain" description="Helicase C-terminal" evidence="8">
    <location>
        <begin position="174"/>
        <end position="332"/>
    </location>
</feature>
<evidence type="ECO:0000256" key="2">
    <source>
        <dbReference type="ARBA" id="ARBA00022741"/>
    </source>
</evidence>